<organism evidence="5 6">
    <name type="scientific">Candidatus Dactylopiibacterium carminicum</name>
    <dbReference type="NCBI Taxonomy" id="857335"/>
    <lineage>
        <taxon>Bacteria</taxon>
        <taxon>Pseudomonadati</taxon>
        <taxon>Pseudomonadota</taxon>
        <taxon>Betaproteobacteria</taxon>
        <taxon>Rhodocyclales</taxon>
        <taxon>Rhodocyclaceae</taxon>
        <taxon>Candidatus Dactylopiibacterium</taxon>
    </lineage>
</organism>
<evidence type="ECO:0000313" key="7">
    <source>
        <dbReference type="Proteomes" id="UP000623509"/>
    </source>
</evidence>
<proteinExistence type="inferred from homology"/>
<dbReference type="RefSeq" id="WP_095524067.1">
    <property type="nucleotide sequence ID" value="NZ_MDUX01000015.1"/>
</dbReference>
<dbReference type="Proteomes" id="UP000623509">
    <property type="component" value="Unassembled WGS sequence"/>
</dbReference>
<comment type="cofactor">
    <cofactor evidence="1">
        <name>Zn(2+)</name>
        <dbReference type="ChEBI" id="CHEBI:29105"/>
    </cofactor>
</comment>
<dbReference type="SUPFAM" id="SSF53187">
    <property type="entry name" value="Zn-dependent exopeptidases"/>
    <property type="match status" value="1"/>
</dbReference>
<dbReference type="EMBL" id="MDUX01000015">
    <property type="protein sequence ID" value="KAF7599698.1"/>
    <property type="molecule type" value="Genomic_DNA"/>
</dbReference>
<feature type="domain" description="Peptidase M14" evidence="3">
    <location>
        <begin position="112"/>
        <end position="370"/>
    </location>
</feature>
<dbReference type="PANTHER" id="PTHR12756:SF11">
    <property type="entry name" value="CYTOSOLIC CARBOXYPEPTIDASE 1"/>
    <property type="match status" value="1"/>
</dbReference>
<dbReference type="PROSITE" id="PS52035">
    <property type="entry name" value="PEPTIDASE_M14"/>
    <property type="match status" value="1"/>
</dbReference>
<sequence length="374" mass="42304">MIHISSQFDSGNIEIRDARDPTNVRLAIRHDAGGVFMQWFHFRLHGVRGQPLRLVIENAGECSYADGWHGYRCAASYDRADWFRIPQTNYDGRQLVIEFTPAQDTVWLAYFEPYSQERRLDFLGWCTRSAGVRVERIGASLAGRDLDVLHIGEGTHQVWVQARQHPGESMAEWFIEGFIRRLLDASDPVARELRAKACFHLVPNVNPDGSVLGHLRSNALGVNLNREWHSPTLERSPEVLHLQTAMRRTGVDLFLDIHGDETLPYVFIDGSHMVPGYGARNLALQAAFLANLKWASPDFQTEHGYTDDRFTDEMMTLASKWVAANFGCVSLTLEMPFKDNANAPDPHTGWNGARSQHLGQAFLYPVLEHLRALG</sequence>
<evidence type="ECO:0000313" key="5">
    <source>
        <dbReference type="EMBL" id="PAS93634.1"/>
    </source>
</evidence>
<keyword evidence="7" id="KW-1185">Reference proteome</keyword>
<dbReference type="EMBL" id="NMRN01000014">
    <property type="protein sequence ID" value="PAS93634.1"/>
    <property type="molecule type" value="Genomic_DNA"/>
</dbReference>
<dbReference type="CDD" id="cd06234">
    <property type="entry name" value="M14_PaCCP-like"/>
    <property type="match status" value="1"/>
</dbReference>
<name>A0A272EU42_9RHOO</name>
<reference evidence="4 7" key="1">
    <citation type="submission" date="2016-08" db="EMBL/GenBank/DDBJ databases">
        <title>Candidatus Dactylopiibacterium carminicum genome sequence.</title>
        <authorList>
            <person name="Ramirez-Puebla S.T."/>
            <person name="Ormeno-Orrillo E."/>
            <person name="Vera-Ponce De Leon A."/>
            <person name="Luis L."/>
            <person name="Sanchez-Flores A."/>
            <person name="Monica R."/>
            <person name="Martinez-Romero E."/>
        </authorList>
    </citation>
    <scope>NUCLEOTIDE SEQUENCE [LARGE SCALE GENOMIC DNA]</scope>
    <source>
        <strain evidence="4">END1</strain>
    </source>
</reference>
<dbReference type="AlphaFoldDB" id="A0A272EU42"/>
<dbReference type="Gene3D" id="3.40.630.10">
    <property type="entry name" value="Zn peptidases"/>
    <property type="match status" value="1"/>
</dbReference>
<accession>A0A272EU42</accession>
<comment type="similarity">
    <text evidence="2">Belongs to the peptidase M14 family.</text>
</comment>
<evidence type="ECO:0000256" key="1">
    <source>
        <dbReference type="ARBA" id="ARBA00001947"/>
    </source>
</evidence>
<dbReference type="GO" id="GO:0004181">
    <property type="term" value="F:metallocarboxypeptidase activity"/>
    <property type="evidence" value="ECO:0007669"/>
    <property type="project" value="InterPro"/>
</dbReference>
<evidence type="ECO:0000256" key="2">
    <source>
        <dbReference type="PROSITE-ProRule" id="PRU01379"/>
    </source>
</evidence>
<evidence type="ECO:0000313" key="6">
    <source>
        <dbReference type="Proteomes" id="UP000216107"/>
    </source>
</evidence>
<dbReference type="Pfam" id="PF18027">
    <property type="entry name" value="Pepdidase_M14_N"/>
    <property type="match status" value="1"/>
</dbReference>
<comment type="caution">
    <text evidence="5">The sequence shown here is derived from an EMBL/GenBank/DDBJ whole genome shotgun (WGS) entry which is preliminary data.</text>
</comment>
<dbReference type="GO" id="GO:0008270">
    <property type="term" value="F:zinc ion binding"/>
    <property type="evidence" value="ECO:0007669"/>
    <property type="project" value="InterPro"/>
</dbReference>
<dbReference type="InterPro" id="IPR040626">
    <property type="entry name" value="Pepdidase_M14_N"/>
</dbReference>
<reference evidence="5 6" key="2">
    <citation type="submission" date="2017-07" db="EMBL/GenBank/DDBJ databases">
        <title>Candidatus Dactylopiibacterium carminicum, a nitrogen-fixing symbiont of the cochineal insect Dactylopius coccus and Dactylopius opuntiae (Hemiptera: Coccoidea: Dactylopiidae).</title>
        <authorList>
            <person name="Vera A."/>
        </authorList>
    </citation>
    <scope>NUCLEOTIDE SEQUENCE [LARGE SCALE GENOMIC DNA]</scope>
    <source>
        <strain evidence="5 6">NFDCM</strain>
    </source>
</reference>
<dbReference type="Pfam" id="PF00246">
    <property type="entry name" value="Peptidase_M14"/>
    <property type="match status" value="1"/>
</dbReference>
<dbReference type="InterPro" id="IPR000834">
    <property type="entry name" value="Peptidase_M14"/>
</dbReference>
<dbReference type="Proteomes" id="UP000216107">
    <property type="component" value="Unassembled WGS sequence"/>
</dbReference>
<feature type="active site" description="Proton donor/acceptor" evidence="2">
    <location>
        <position position="334"/>
    </location>
</feature>
<gene>
    <name evidence="4" type="ORF">BGI27_06315</name>
    <name evidence="5" type="ORF">CGU29_06755</name>
</gene>
<evidence type="ECO:0000259" key="3">
    <source>
        <dbReference type="PROSITE" id="PS52035"/>
    </source>
</evidence>
<dbReference type="PANTHER" id="PTHR12756">
    <property type="entry name" value="CYTOSOLIC CARBOXYPEPTIDASE"/>
    <property type="match status" value="1"/>
</dbReference>
<dbReference type="OrthoDB" id="5490902at2"/>
<dbReference type="InterPro" id="IPR050821">
    <property type="entry name" value="Cytosolic_carboxypeptidase"/>
</dbReference>
<evidence type="ECO:0000313" key="4">
    <source>
        <dbReference type="EMBL" id="KAF7599698.1"/>
    </source>
</evidence>
<dbReference type="Gene3D" id="2.60.40.3120">
    <property type="match status" value="1"/>
</dbReference>
<protein>
    <recommendedName>
        <fullName evidence="3">Peptidase M14 domain-containing protein</fullName>
    </recommendedName>
</protein>
<dbReference type="GO" id="GO:0006508">
    <property type="term" value="P:proteolysis"/>
    <property type="evidence" value="ECO:0007669"/>
    <property type="project" value="InterPro"/>
</dbReference>